<dbReference type="InterPro" id="IPR036388">
    <property type="entry name" value="WH-like_DNA-bd_sf"/>
</dbReference>
<evidence type="ECO:0000313" key="7">
    <source>
        <dbReference type="Proteomes" id="UP000626210"/>
    </source>
</evidence>
<dbReference type="CDD" id="cd05466">
    <property type="entry name" value="PBP2_LTTR_substrate"/>
    <property type="match status" value="1"/>
</dbReference>
<keyword evidence="3" id="KW-0238">DNA-binding</keyword>
<dbReference type="PRINTS" id="PR00039">
    <property type="entry name" value="HTHLYSR"/>
</dbReference>
<name>A0ABQ3G8K7_9BURK</name>
<comment type="similarity">
    <text evidence="1">Belongs to the LysR transcriptional regulatory family.</text>
</comment>
<accession>A0ABQ3G8K7</accession>
<evidence type="ECO:0000259" key="5">
    <source>
        <dbReference type="PROSITE" id="PS50931"/>
    </source>
</evidence>
<evidence type="ECO:0000256" key="4">
    <source>
        <dbReference type="ARBA" id="ARBA00023163"/>
    </source>
</evidence>
<keyword evidence="7" id="KW-1185">Reference proteome</keyword>
<evidence type="ECO:0000256" key="2">
    <source>
        <dbReference type="ARBA" id="ARBA00023015"/>
    </source>
</evidence>
<gene>
    <name evidence="6" type="ORF">GCM10007320_51790</name>
</gene>
<dbReference type="PANTHER" id="PTHR30126:SF40">
    <property type="entry name" value="HTH-TYPE TRANSCRIPTIONAL REGULATOR GLTR"/>
    <property type="match status" value="1"/>
</dbReference>
<dbReference type="EMBL" id="BMYK01000023">
    <property type="protein sequence ID" value="GHC97192.1"/>
    <property type="molecule type" value="Genomic_DNA"/>
</dbReference>
<proteinExistence type="inferred from homology"/>
<dbReference type="Pfam" id="PF00126">
    <property type="entry name" value="HTH_1"/>
    <property type="match status" value="1"/>
</dbReference>
<reference evidence="7" key="1">
    <citation type="journal article" date="2019" name="Int. J. Syst. Evol. Microbiol.">
        <title>The Global Catalogue of Microorganisms (GCM) 10K type strain sequencing project: providing services to taxonomists for standard genome sequencing and annotation.</title>
        <authorList>
            <consortium name="The Broad Institute Genomics Platform"/>
            <consortium name="The Broad Institute Genome Sequencing Center for Infectious Disease"/>
            <person name="Wu L."/>
            <person name="Ma J."/>
        </authorList>
    </citation>
    <scope>NUCLEOTIDE SEQUENCE [LARGE SCALE GENOMIC DNA]</scope>
    <source>
        <strain evidence="7">KCTC 23314</strain>
    </source>
</reference>
<dbReference type="PANTHER" id="PTHR30126">
    <property type="entry name" value="HTH-TYPE TRANSCRIPTIONAL REGULATOR"/>
    <property type="match status" value="1"/>
</dbReference>
<keyword evidence="4" id="KW-0804">Transcription</keyword>
<feature type="domain" description="HTH lysR-type" evidence="5">
    <location>
        <begin position="13"/>
        <end position="70"/>
    </location>
</feature>
<keyword evidence="2" id="KW-0805">Transcription regulation</keyword>
<dbReference type="Pfam" id="PF03466">
    <property type="entry name" value="LysR_substrate"/>
    <property type="match status" value="1"/>
</dbReference>
<evidence type="ECO:0000256" key="1">
    <source>
        <dbReference type="ARBA" id="ARBA00009437"/>
    </source>
</evidence>
<sequence length="304" mass="33577">MQRRLPRHTIAAMELYQLKSFLAVVAERNLTRAAEKVFTSGPAVSAQIKALEEELGIQLFERSSRGMSLTPAGERLADEARRTLDAAQRLRQAAAQIRGEVEGVLRMGTVSDPISLRLGEVMVRLAERHPKVALQLHQRLSLHSLQALQRGDVDCAYVLNGQDAVEGVRIQRLSQIELAVVLPTRLAASAWPQDLPQLLALPWVATPPDCGLRPAMEALFGAQSRELPQGLMAETESAVRGMVASGLGLGLLRRDQAEAAERAGELRIWPHWQGATWLCWLQRASPHEEPALAALRELVTEVWR</sequence>
<comment type="caution">
    <text evidence="6">The sequence shown here is derived from an EMBL/GenBank/DDBJ whole genome shotgun (WGS) entry which is preliminary data.</text>
</comment>
<dbReference type="Proteomes" id="UP000626210">
    <property type="component" value="Unassembled WGS sequence"/>
</dbReference>
<protein>
    <submittedName>
        <fullName evidence="6">LysR family transcriptional regulator</fullName>
    </submittedName>
</protein>
<dbReference type="PROSITE" id="PS50931">
    <property type="entry name" value="HTH_LYSR"/>
    <property type="match status" value="1"/>
</dbReference>
<dbReference type="Gene3D" id="3.40.190.290">
    <property type="match status" value="1"/>
</dbReference>
<dbReference type="SUPFAM" id="SSF53850">
    <property type="entry name" value="Periplasmic binding protein-like II"/>
    <property type="match status" value="1"/>
</dbReference>
<dbReference type="InterPro" id="IPR005119">
    <property type="entry name" value="LysR_subst-bd"/>
</dbReference>
<evidence type="ECO:0000313" key="6">
    <source>
        <dbReference type="EMBL" id="GHC97192.1"/>
    </source>
</evidence>
<dbReference type="SUPFAM" id="SSF46785">
    <property type="entry name" value="Winged helix' DNA-binding domain"/>
    <property type="match status" value="1"/>
</dbReference>
<dbReference type="InterPro" id="IPR000847">
    <property type="entry name" value="LysR_HTH_N"/>
</dbReference>
<dbReference type="InterPro" id="IPR036390">
    <property type="entry name" value="WH_DNA-bd_sf"/>
</dbReference>
<dbReference type="Gene3D" id="1.10.10.10">
    <property type="entry name" value="Winged helix-like DNA-binding domain superfamily/Winged helix DNA-binding domain"/>
    <property type="match status" value="1"/>
</dbReference>
<organism evidence="6 7">
    <name type="scientific">Pseudorhodoferax aquiterrae</name>
    <dbReference type="NCBI Taxonomy" id="747304"/>
    <lineage>
        <taxon>Bacteria</taxon>
        <taxon>Pseudomonadati</taxon>
        <taxon>Pseudomonadota</taxon>
        <taxon>Betaproteobacteria</taxon>
        <taxon>Burkholderiales</taxon>
        <taxon>Comamonadaceae</taxon>
    </lineage>
</organism>
<evidence type="ECO:0000256" key="3">
    <source>
        <dbReference type="ARBA" id="ARBA00023125"/>
    </source>
</evidence>